<feature type="region of interest" description="Disordered" evidence="1">
    <location>
        <begin position="814"/>
        <end position="838"/>
    </location>
</feature>
<accession>A0AAJ7SAD8</accession>
<dbReference type="AlphaFoldDB" id="A0AAJ7SAD8"/>
<feature type="region of interest" description="Disordered" evidence="1">
    <location>
        <begin position="159"/>
        <end position="194"/>
    </location>
</feature>
<protein>
    <submittedName>
        <fullName evidence="3">Actin cytoskeleton-regulatory complex protein PAN1-like</fullName>
    </submittedName>
</protein>
<keyword evidence="2" id="KW-1185">Reference proteome</keyword>
<feature type="compositionally biased region" description="Low complexity" evidence="1">
    <location>
        <begin position="597"/>
        <end position="608"/>
    </location>
</feature>
<evidence type="ECO:0000313" key="2">
    <source>
        <dbReference type="Proteomes" id="UP000694925"/>
    </source>
</evidence>
<feature type="compositionally biased region" description="Low complexity" evidence="1">
    <location>
        <begin position="642"/>
        <end position="673"/>
    </location>
</feature>
<name>A0AAJ7SAD8_9HYME</name>
<dbReference type="RefSeq" id="XP_026673817.1">
    <property type="nucleotide sequence ID" value="XM_026818016.1"/>
</dbReference>
<feature type="compositionally biased region" description="Low complexity" evidence="1">
    <location>
        <begin position="616"/>
        <end position="635"/>
    </location>
</feature>
<feature type="region of interest" description="Disordered" evidence="1">
    <location>
        <begin position="385"/>
        <end position="422"/>
    </location>
</feature>
<feature type="compositionally biased region" description="Low complexity" evidence="1">
    <location>
        <begin position="825"/>
        <end position="838"/>
    </location>
</feature>
<feature type="region of interest" description="Disordered" evidence="1">
    <location>
        <begin position="728"/>
        <end position="760"/>
    </location>
</feature>
<proteinExistence type="predicted"/>
<evidence type="ECO:0000313" key="3">
    <source>
        <dbReference type="RefSeq" id="XP_026673817.1"/>
    </source>
</evidence>
<evidence type="ECO:0000256" key="1">
    <source>
        <dbReference type="SAM" id="MobiDB-lite"/>
    </source>
</evidence>
<organism evidence="2 3">
    <name type="scientific">Ceratina calcarata</name>
    <dbReference type="NCBI Taxonomy" id="156304"/>
    <lineage>
        <taxon>Eukaryota</taxon>
        <taxon>Metazoa</taxon>
        <taxon>Ecdysozoa</taxon>
        <taxon>Arthropoda</taxon>
        <taxon>Hexapoda</taxon>
        <taxon>Insecta</taxon>
        <taxon>Pterygota</taxon>
        <taxon>Neoptera</taxon>
        <taxon>Endopterygota</taxon>
        <taxon>Hymenoptera</taxon>
        <taxon>Apocrita</taxon>
        <taxon>Aculeata</taxon>
        <taxon>Apoidea</taxon>
        <taxon>Anthophila</taxon>
        <taxon>Apidae</taxon>
        <taxon>Ceratina</taxon>
        <taxon>Zadontomerus</taxon>
    </lineage>
</organism>
<feature type="compositionally biased region" description="Basic and acidic residues" evidence="1">
    <location>
        <begin position="456"/>
        <end position="478"/>
    </location>
</feature>
<feature type="compositionally biased region" description="Polar residues" evidence="1">
    <location>
        <begin position="749"/>
        <end position="758"/>
    </location>
</feature>
<dbReference type="Proteomes" id="UP000694925">
    <property type="component" value="Unplaced"/>
</dbReference>
<dbReference type="KEGG" id="ccal:113464988"/>
<feature type="compositionally biased region" description="Basic and acidic residues" evidence="1">
    <location>
        <begin position="297"/>
        <end position="322"/>
    </location>
</feature>
<feature type="region of interest" description="Disordered" evidence="1">
    <location>
        <begin position="592"/>
        <end position="706"/>
    </location>
</feature>
<gene>
    <name evidence="3" type="primary">LOC113464988</name>
</gene>
<reference evidence="3" key="1">
    <citation type="submission" date="2025-08" db="UniProtKB">
        <authorList>
            <consortium name="RefSeq"/>
        </authorList>
    </citation>
    <scope>IDENTIFICATION</scope>
    <source>
        <tissue evidence="3">Whole body</tissue>
    </source>
</reference>
<feature type="region of interest" description="Disordered" evidence="1">
    <location>
        <begin position="446"/>
        <end position="532"/>
    </location>
</feature>
<dbReference type="GeneID" id="113464988"/>
<feature type="compositionally biased region" description="Basic and acidic residues" evidence="1">
    <location>
        <begin position="42"/>
        <end position="56"/>
    </location>
</feature>
<feature type="compositionally biased region" description="Basic and acidic residues" evidence="1">
    <location>
        <begin position="72"/>
        <end position="83"/>
    </location>
</feature>
<feature type="region of interest" description="Disordered" evidence="1">
    <location>
        <begin position="289"/>
        <end position="323"/>
    </location>
</feature>
<feature type="compositionally biased region" description="Basic and acidic residues" evidence="1">
    <location>
        <begin position="162"/>
        <end position="177"/>
    </location>
</feature>
<sequence>MSFGQRQRISLLRHDFLTLSSPFRTIVGCTPRNTKPPIREPNMPEKQEKKDKEKEKKQKKPVIRMKGGLTDGSEKDVKTEAESSLRDNMDVNFKCQWGIRIPEEVGTAYAESSQKWSADMQQTRDASYFVGDTNYSNYQPTCGYSMDAMETMKGMKFSMSSADDKGNTKAKTEEQKPEQATTSSGVKENKDADEFIKNILRTPSVVMKETSATSEDYNVPINTNFDAEITAWKELVQKSKVPIDAAKEFNAQMSSDAPRTAEMLTIRPEPPRPKLDIRAVRSMDELIKEEEEDEVPSDVKAKPVELKRDATSADIQKVDSKKMHTAAPCYLKRNSDSGYDFKRKYRFPSHSWRMESDDHVHDPKYVAADFSTSTEGGYENVQQNVAKGAGGVRPDEPEANSTRSQDIERSNVPMESLAPQDIQPEQIVDSEFGDSLHPIAEREIEMSLSQPTQENQEMRERQVASKKYEVEQEMRDQSDDFQGNFEYTSPYEDDFYPGYESMSLEPIAERPNLEKQPQQASVRDEEQDDREMYAKNAKEAENISEYVTEGNYVRVPGDPYPYSKEHFQKWRLHHEDIRIGPISCLDKEPLINTPIADSSTSQSVDVQQPAPESYVPRNPGNPSNPTNSDSNPSNSLDPWVTPNPKNPSNLMNPSSSSNPSNPSKLSNPSGSPKPSRRSNPSEPPKSYYSSNPGSMPPPIDFNAGDIEDKLGIEDLKKHKDPVHVETIQPNLNYPMQGGGNPAISKRQIKSSTGDNSSLVEDPETVNLIKGEKDIDDTRIHTMRNQELLSVEGQVIREIYEAKNYAYLRPEEMKNLRLVSRPRPPTTESNTTTTPVEQS</sequence>
<feature type="region of interest" description="Disordered" evidence="1">
    <location>
        <begin position="26"/>
        <end position="83"/>
    </location>
</feature>